<comment type="similarity">
    <text evidence="7">Belongs to the DEAD box helicase family.</text>
</comment>
<dbReference type="GO" id="GO:0005524">
    <property type="term" value="F:ATP binding"/>
    <property type="evidence" value="ECO:0007669"/>
    <property type="project" value="UniProtKB-KW"/>
</dbReference>
<evidence type="ECO:0000256" key="2">
    <source>
        <dbReference type="ARBA" id="ARBA00022741"/>
    </source>
</evidence>
<dbReference type="GO" id="GO:0016787">
    <property type="term" value="F:hydrolase activity"/>
    <property type="evidence" value="ECO:0007669"/>
    <property type="project" value="UniProtKB-KW"/>
</dbReference>
<dbReference type="Gene3D" id="3.40.50.300">
    <property type="entry name" value="P-loop containing nucleotide triphosphate hydrolases"/>
    <property type="match status" value="2"/>
</dbReference>
<evidence type="ECO:0000256" key="1">
    <source>
        <dbReference type="ARBA" id="ARBA00012552"/>
    </source>
</evidence>
<dbReference type="ExpressionAtlas" id="A0A1D6FXF2">
    <property type="expression patterns" value="baseline and differential"/>
</dbReference>
<evidence type="ECO:0000256" key="4">
    <source>
        <dbReference type="ARBA" id="ARBA00022806"/>
    </source>
</evidence>
<dbReference type="SMART" id="SM00490">
    <property type="entry name" value="HELICc"/>
    <property type="match status" value="1"/>
</dbReference>
<dbReference type="Pfam" id="PF00270">
    <property type="entry name" value="DEAD"/>
    <property type="match status" value="1"/>
</dbReference>
<feature type="compositionally biased region" description="Basic and acidic residues" evidence="8">
    <location>
        <begin position="255"/>
        <end position="272"/>
    </location>
</feature>
<keyword evidence="2 7" id="KW-0547">Nucleotide-binding</keyword>
<dbReference type="SUPFAM" id="SSF52540">
    <property type="entry name" value="P-loop containing nucleoside triphosphate hydrolases"/>
    <property type="match status" value="1"/>
</dbReference>
<evidence type="ECO:0000256" key="6">
    <source>
        <dbReference type="ARBA" id="ARBA00022884"/>
    </source>
</evidence>
<dbReference type="AlphaFoldDB" id="A0A1D6FXF2"/>
<protein>
    <recommendedName>
        <fullName evidence="1">RNA helicase</fullName>
        <ecNumber evidence="1">3.6.4.13</ecNumber>
    </recommendedName>
</protein>
<keyword evidence="6" id="KW-0694">RNA-binding</keyword>
<evidence type="ECO:0000256" key="3">
    <source>
        <dbReference type="ARBA" id="ARBA00022801"/>
    </source>
</evidence>
<dbReference type="InterPro" id="IPR014001">
    <property type="entry name" value="Helicase_ATP-bd"/>
</dbReference>
<dbReference type="InterPro" id="IPR027417">
    <property type="entry name" value="P-loop_NTPase"/>
</dbReference>
<reference evidence="9" key="1">
    <citation type="submission" date="2015-12" db="EMBL/GenBank/DDBJ databases">
        <title>Update maize B73 reference genome by single molecule sequencing technologies.</title>
        <authorList>
            <consortium name="Maize Genome Sequencing Project"/>
            <person name="Ware D."/>
        </authorList>
    </citation>
    <scope>NUCLEOTIDE SEQUENCE</scope>
    <source>
        <tissue evidence="9">Seedling</tissue>
    </source>
</reference>
<feature type="compositionally biased region" description="Basic and acidic residues" evidence="8">
    <location>
        <begin position="283"/>
        <end position="296"/>
    </location>
</feature>
<evidence type="ECO:0000313" key="9">
    <source>
        <dbReference type="EMBL" id="AQK96020.1"/>
    </source>
</evidence>
<dbReference type="InterPro" id="IPR000629">
    <property type="entry name" value="RNA-helicase_DEAD-box_CS"/>
</dbReference>
<dbReference type="GO" id="GO:0003723">
    <property type="term" value="F:RNA binding"/>
    <property type="evidence" value="ECO:0007669"/>
    <property type="project" value="UniProtKB-KW"/>
</dbReference>
<organism evidence="9">
    <name type="scientific">Zea mays</name>
    <name type="common">Maize</name>
    <dbReference type="NCBI Taxonomy" id="4577"/>
    <lineage>
        <taxon>Eukaryota</taxon>
        <taxon>Viridiplantae</taxon>
        <taxon>Streptophyta</taxon>
        <taxon>Embryophyta</taxon>
        <taxon>Tracheophyta</taxon>
        <taxon>Spermatophyta</taxon>
        <taxon>Magnoliopsida</taxon>
        <taxon>Liliopsida</taxon>
        <taxon>Poales</taxon>
        <taxon>Poaceae</taxon>
        <taxon>PACMAD clade</taxon>
        <taxon>Panicoideae</taxon>
        <taxon>Andropogonodae</taxon>
        <taxon>Andropogoneae</taxon>
        <taxon>Tripsacinae</taxon>
        <taxon>Zea</taxon>
    </lineage>
</organism>
<dbReference type="InterPro" id="IPR001650">
    <property type="entry name" value="Helicase_C-like"/>
</dbReference>
<keyword evidence="5 7" id="KW-0067">ATP-binding</keyword>
<dbReference type="FunFam" id="3.40.50.300:FF:000008">
    <property type="entry name" value="ATP-dependent RNA helicase RhlB"/>
    <property type="match status" value="1"/>
</dbReference>
<feature type="region of interest" description="Disordered" evidence="8">
    <location>
        <begin position="235"/>
        <end position="296"/>
    </location>
</feature>
<dbReference type="Pfam" id="PF00271">
    <property type="entry name" value="Helicase_C"/>
    <property type="match status" value="1"/>
</dbReference>
<dbReference type="EMBL" id="CM000784">
    <property type="protein sequence ID" value="AQK96020.1"/>
    <property type="molecule type" value="Genomic_DNA"/>
</dbReference>
<keyword evidence="4 7" id="KW-0347">Helicase</keyword>
<evidence type="ECO:0000256" key="7">
    <source>
        <dbReference type="RuleBase" id="RU000492"/>
    </source>
</evidence>
<name>A0A1D6FXF2_MAIZE</name>
<dbReference type="EC" id="3.6.4.13" evidence="1"/>
<gene>
    <name evidence="9" type="ORF">ZEAMMB73_Zm00001d011155</name>
</gene>
<evidence type="ECO:0000256" key="5">
    <source>
        <dbReference type="ARBA" id="ARBA00022840"/>
    </source>
</evidence>
<dbReference type="CDD" id="cd18787">
    <property type="entry name" value="SF2_C_DEAD"/>
    <property type="match status" value="1"/>
</dbReference>
<dbReference type="PROSITE" id="PS51192">
    <property type="entry name" value="HELICASE_ATP_BIND_1"/>
    <property type="match status" value="1"/>
</dbReference>
<sequence length="395" mass="43631">MRRVSLKQVSYLVLDEADRMLDMGFEPQIRKIVKEIPHRRQTLMYTATWPKEVRRIADDLLVHPLQVTIGNVDELVANSAITQHIEVITPSEKQRRLEQILRSQVSGSKILIFCTTKRMCDQLARTLTRQFGASAIHGDKSQSEREKVLNHFRSGRSPILVATDVAARGLDIKDIRVVINYDFPTGVEDYVHRIGRTGRAGATGVAYTFFCDQDSKYAADLIKILEGANQQVPRDLEDMASRGGGRGKKRNRWASRSERGGPRSELDSRYSGRDGLASSGRSESGRGSHGRDDYGSRGRGMTLVKLMGDLVGLLEVAVEVVAQAPRGHTIMKLGVAEAGAGAEAVETFVLAAARVTALLLAVGMKRLLLFQDLLNLTWGMQSTKALQDLTLGMTM</sequence>
<accession>A0A1D6FXF2</accession>
<evidence type="ECO:0000256" key="8">
    <source>
        <dbReference type="SAM" id="MobiDB-lite"/>
    </source>
</evidence>
<dbReference type="PROSITE" id="PS51194">
    <property type="entry name" value="HELICASE_CTER"/>
    <property type="match status" value="1"/>
</dbReference>
<keyword evidence="3 7" id="KW-0378">Hydrolase</keyword>
<dbReference type="GO" id="GO:0003724">
    <property type="term" value="F:RNA helicase activity"/>
    <property type="evidence" value="ECO:0007669"/>
    <property type="project" value="UniProtKB-EC"/>
</dbReference>
<dbReference type="InterPro" id="IPR011545">
    <property type="entry name" value="DEAD/DEAH_box_helicase_dom"/>
</dbReference>
<dbReference type="PROSITE" id="PS00039">
    <property type="entry name" value="DEAD_ATP_HELICASE"/>
    <property type="match status" value="1"/>
</dbReference>
<dbReference type="PANTHER" id="PTHR47958">
    <property type="entry name" value="ATP-DEPENDENT RNA HELICASE DBP3"/>
    <property type="match status" value="1"/>
</dbReference>
<proteinExistence type="inferred from homology"/>